<accession>A0A392W3J7</accession>
<reference evidence="2 3" key="1">
    <citation type="journal article" date="2018" name="Front. Plant Sci.">
        <title>Red Clover (Trifolium pratense) and Zigzag Clover (T. medium) - A Picture of Genomic Similarities and Differences.</title>
        <authorList>
            <person name="Dluhosova J."/>
            <person name="Istvanek J."/>
            <person name="Nedelnik J."/>
            <person name="Repkova J."/>
        </authorList>
    </citation>
    <scope>NUCLEOTIDE SEQUENCE [LARGE SCALE GENOMIC DNA]</scope>
    <source>
        <strain evidence="3">cv. 10/8</strain>
        <tissue evidence="2">Leaf</tissue>
    </source>
</reference>
<dbReference type="EMBL" id="LXQA011323563">
    <property type="protein sequence ID" value="MCI93230.1"/>
    <property type="molecule type" value="Genomic_DNA"/>
</dbReference>
<proteinExistence type="predicted"/>
<feature type="region of interest" description="Disordered" evidence="1">
    <location>
        <begin position="1"/>
        <end position="34"/>
    </location>
</feature>
<comment type="caution">
    <text evidence="2">The sequence shown here is derived from an EMBL/GenBank/DDBJ whole genome shotgun (WGS) entry which is preliminary data.</text>
</comment>
<evidence type="ECO:0000313" key="3">
    <source>
        <dbReference type="Proteomes" id="UP000265520"/>
    </source>
</evidence>
<sequence>MGRHANSPKETCGSQIVKDRVVMEPYHSAKKRQQ</sequence>
<organism evidence="2 3">
    <name type="scientific">Trifolium medium</name>
    <dbReference type="NCBI Taxonomy" id="97028"/>
    <lineage>
        <taxon>Eukaryota</taxon>
        <taxon>Viridiplantae</taxon>
        <taxon>Streptophyta</taxon>
        <taxon>Embryophyta</taxon>
        <taxon>Tracheophyta</taxon>
        <taxon>Spermatophyta</taxon>
        <taxon>Magnoliopsida</taxon>
        <taxon>eudicotyledons</taxon>
        <taxon>Gunneridae</taxon>
        <taxon>Pentapetalae</taxon>
        <taxon>rosids</taxon>
        <taxon>fabids</taxon>
        <taxon>Fabales</taxon>
        <taxon>Fabaceae</taxon>
        <taxon>Papilionoideae</taxon>
        <taxon>50 kb inversion clade</taxon>
        <taxon>NPAAA clade</taxon>
        <taxon>Hologalegina</taxon>
        <taxon>IRL clade</taxon>
        <taxon>Trifolieae</taxon>
        <taxon>Trifolium</taxon>
    </lineage>
</organism>
<name>A0A392W3J7_9FABA</name>
<dbReference type="AlphaFoldDB" id="A0A392W3J7"/>
<evidence type="ECO:0000256" key="1">
    <source>
        <dbReference type="SAM" id="MobiDB-lite"/>
    </source>
</evidence>
<keyword evidence="3" id="KW-1185">Reference proteome</keyword>
<feature type="non-terminal residue" evidence="2">
    <location>
        <position position="34"/>
    </location>
</feature>
<protein>
    <submittedName>
        <fullName evidence="2">Uncharacterized protein</fullName>
    </submittedName>
</protein>
<evidence type="ECO:0000313" key="2">
    <source>
        <dbReference type="EMBL" id="MCI93230.1"/>
    </source>
</evidence>
<dbReference type="Proteomes" id="UP000265520">
    <property type="component" value="Unassembled WGS sequence"/>
</dbReference>